<dbReference type="SUPFAM" id="SSF53383">
    <property type="entry name" value="PLP-dependent transferases"/>
    <property type="match status" value="1"/>
</dbReference>
<dbReference type="PANTHER" id="PTHR42790">
    <property type="entry name" value="AMINOTRANSFERASE"/>
    <property type="match status" value="1"/>
</dbReference>
<dbReference type="GO" id="GO:0047536">
    <property type="term" value="F:2-aminoadipate transaminase activity"/>
    <property type="evidence" value="ECO:0007669"/>
    <property type="project" value="UniProtKB-EC"/>
</dbReference>
<reference evidence="8 9" key="1">
    <citation type="submission" date="2014-03" db="EMBL/GenBank/DDBJ databases">
        <title>Genomics of Bifidobacteria.</title>
        <authorList>
            <person name="Ventura M."/>
            <person name="Milani C."/>
            <person name="Lugli G.A."/>
        </authorList>
    </citation>
    <scope>NUCLEOTIDE SEQUENCE [LARGE SCALE GENOMIC DNA]</scope>
    <source>
        <strain evidence="8 9">LMG 10736</strain>
    </source>
</reference>
<dbReference type="Proteomes" id="UP000029093">
    <property type="component" value="Unassembled WGS sequence"/>
</dbReference>
<dbReference type="InterPro" id="IPR015421">
    <property type="entry name" value="PyrdxlP-dep_Trfase_major"/>
</dbReference>
<comment type="similarity">
    <text evidence="2">Belongs to the class-I pyridoxal-phosphate-dependent aminotransferase family.</text>
</comment>
<dbReference type="InterPro" id="IPR004839">
    <property type="entry name" value="Aminotransferase_I/II_large"/>
</dbReference>
<dbReference type="InterPro" id="IPR015424">
    <property type="entry name" value="PyrdxlP-dep_Trfase"/>
</dbReference>
<protein>
    <submittedName>
        <fullName evidence="8">Aminotransferase</fullName>
        <ecNumber evidence="8">2.6.1.39</ecNumber>
    </submittedName>
</protein>
<dbReference type="CDD" id="cd00609">
    <property type="entry name" value="AAT_like"/>
    <property type="match status" value="1"/>
</dbReference>
<dbReference type="GeneID" id="303204576"/>
<dbReference type="RefSeq" id="WP_051616599.1">
    <property type="nucleotide sequence ID" value="NZ_JGYQ01000016.1"/>
</dbReference>
<keyword evidence="6" id="KW-0663">Pyridoxal phosphate</keyword>
<evidence type="ECO:0000313" key="8">
    <source>
        <dbReference type="EMBL" id="KFI46383.1"/>
    </source>
</evidence>
<keyword evidence="4 8" id="KW-0032">Aminotransferase</keyword>
<comment type="cofactor">
    <cofactor evidence="1">
        <name>pyridoxal 5'-phosphate</name>
        <dbReference type="ChEBI" id="CHEBI:597326"/>
    </cofactor>
</comment>
<dbReference type="InterPro" id="IPR015422">
    <property type="entry name" value="PyrdxlP-dep_Trfase_small"/>
</dbReference>
<evidence type="ECO:0000256" key="4">
    <source>
        <dbReference type="ARBA" id="ARBA00022576"/>
    </source>
</evidence>
<dbReference type="InterPro" id="IPR050859">
    <property type="entry name" value="Class-I_PLP-dep_aminotransf"/>
</dbReference>
<dbReference type="FunFam" id="3.40.640.10:FF:000053">
    <property type="entry name" value="Aminotransferase, class I"/>
    <property type="match status" value="1"/>
</dbReference>
<keyword evidence="9" id="KW-1185">Reference proteome</keyword>
<dbReference type="EC" id="2.6.1.39" evidence="8"/>
<keyword evidence="5 8" id="KW-0808">Transferase</keyword>
<comment type="caution">
    <text evidence="8">The sequence shown here is derived from an EMBL/GenBank/DDBJ whole genome shotgun (WGS) entry which is preliminary data.</text>
</comment>
<feature type="domain" description="Aminotransferase class I/classII large" evidence="7">
    <location>
        <begin position="61"/>
        <end position="390"/>
    </location>
</feature>
<dbReference type="PANTHER" id="PTHR42790:SF19">
    <property type="entry name" value="KYNURENINE_ALPHA-AMINOADIPATE AMINOTRANSFERASE, MITOCHONDRIAL"/>
    <property type="match status" value="1"/>
</dbReference>
<organism evidence="8 9">
    <name type="scientific">Bifidobacterium boum</name>
    <dbReference type="NCBI Taxonomy" id="78343"/>
    <lineage>
        <taxon>Bacteria</taxon>
        <taxon>Bacillati</taxon>
        <taxon>Actinomycetota</taxon>
        <taxon>Actinomycetes</taxon>
        <taxon>Bifidobacteriales</taxon>
        <taxon>Bifidobacteriaceae</taxon>
        <taxon>Bifidobacterium</taxon>
    </lineage>
</organism>
<evidence type="ECO:0000256" key="1">
    <source>
        <dbReference type="ARBA" id="ARBA00001933"/>
    </source>
</evidence>
<sequence>MSTTTFTFASRMAHLTGSPLRENAKRAMTAKDTISFAYGYPATEAFPMDTLRKISNKLYTEYDPNVFLQYAPSEGYAVLRRLIKERLANNADIRSDDDVLIVSGSTQGMDLVVKVLCDPGDVVLCEDQTFSGAVKAVQSYGAVPMPVPMDLDAQSVDLDALEHMLSTTPNVKMMYLIPTFQNPLGTSMPLEKRKAVYELARKYDIVIFEDDPYGELLYFGDPIAKMKSFDTDGRVIYSGSFSKVLAPSTRLGFLMANDELMRKLVLAKQVADSHSNYYWQVMLAEFMLHYDFEGHVEYLKRLYRERVKAMMAALDRIPQTMLRYIRPTGGYFIGCRMADDIDPDTFYDIIADRHVAVIPGDVMSVTGHGYERDFRLNFTRPSIEEIDRGIGIIGEALEQARITEPSDIENSCRSGREPVLAGAR</sequence>
<evidence type="ECO:0000259" key="7">
    <source>
        <dbReference type="Pfam" id="PF00155"/>
    </source>
</evidence>
<evidence type="ECO:0000313" key="9">
    <source>
        <dbReference type="Proteomes" id="UP000029093"/>
    </source>
</evidence>
<dbReference type="OrthoDB" id="199743at2"/>
<evidence type="ECO:0000256" key="6">
    <source>
        <dbReference type="ARBA" id="ARBA00022898"/>
    </source>
</evidence>
<dbReference type="GO" id="GO:1901605">
    <property type="term" value="P:alpha-amino acid metabolic process"/>
    <property type="evidence" value="ECO:0007669"/>
    <property type="project" value="TreeGrafter"/>
</dbReference>
<proteinExistence type="inferred from homology"/>
<gene>
    <name evidence="8" type="ORF">BBOU_1474</name>
</gene>
<dbReference type="GO" id="GO:0030170">
    <property type="term" value="F:pyridoxal phosphate binding"/>
    <property type="evidence" value="ECO:0007669"/>
    <property type="project" value="InterPro"/>
</dbReference>
<dbReference type="Gene3D" id="3.90.1150.10">
    <property type="entry name" value="Aspartate Aminotransferase, domain 1"/>
    <property type="match status" value="1"/>
</dbReference>
<evidence type="ECO:0000256" key="5">
    <source>
        <dbReference type="ARBA" id="ARBA00022679"/>
    </source>
</evidence>
<evidence type="ECO:0000256" key="3">
    <source>
        <dbReference type="ARBA" id="ARBA00011738"/>
    </source>
</evidence>
<dbReference type="AlphaFoldDB" id="A0A086ZIN3"/>
<evidence type="ECO:0000256" key="2">
    <source>
        <dbReference type="ARBA" id="ARBA00007441"/>
    </source>
</evidence>
<accession>A0A086ZIN3</accession>
<dbReference type="EMBL" id="JGYQ01000016">
    <property type="protein sequence ID" value="KFI46383.1"/>
    <property type="molecule type" value="Genomic_DNA"/>
</dbReference>
<name>A0A086ZIN3_9BIFI</name>
<comment type="subunit">
    <text evidence="3">Homodimer.</text>
</comment>
<dbReference type="Pfam" id="PF00155">
    <property type="entry name" value="Aminotran_1_2"/>
    <property type="match status" value="1"/>
</dbReference>
<dbReference type="Gene3D" id="3.40.640.10">
    <property type="entry name" value="Type I PLP-dependent aspartate aminotransferase-like (Major domain)"/>
    <property type="match status" value="1"/>
</dbReference>